<evidence type="ECO:0000256" key="11">
    <source>
        <dbReference type="ARBA" id="ARBA00049244"/>
    </source>
</evidence>
<evidence type="ECO:0000313" key="15">
    <source>
        <dbReference type="Proteomes" id="UP000032287"/>
    </source>
</evidence>
<evidence type="ECO:0000256" key="2">
    <source>
        <dbReference type="ARBA" id="ARBA00012417"/>
    </source>
</evidence>
<keyword evidence="9" id="KW-0067">ATP-binding</keyword>
<organism evidence="14 15">
    <name type="scientific">Weissella cibaria</name>
    <dbReference type="NCBI Taxonomy" id="137591"/>
    <lineage>
        <taxon>Bacteria</taxon>
        <taxon>Bacillati</taxon>
        <taxon>Bacillota</taxon>
        <taxon>Bacilli</taxon>
        <taxon>Lactobacillales</taxon>
        <taxon>Lactobacillaceae</taxon>
        <taxon>Weissella</taxon>
    </lineage>
</organism>
<dbReference type="GO" id="GO:0003677">
    <property type="term" value="F:DNA binding"/>
    <property type="evidence" value="ECO:0007669"/>
    <property type="project" value="InterPro"/>
</dbReference>
<comment type="catalytic activity">
    <reaction evidence="11">
        <text>DNA(n) + a 2'-deoxyribonucleoside 5'-triphosphate = DNA(n+1) + diphosphate</text>
        <dbReference type="Rhea" id="RHEA:22508"/>
        <dbReference type="Rhea" id="RHEA-COMP:17339"/>
        <dbReference type="Rhea" id="RHEA-COMP:17340"/>
        <dbReference type="ChEBI" id="CHEBI:33019"/>
        <dbReference type="ChEBI" id="CHEBI:61560"/>
        <dbReference type="ChEBI" id="CHEBI:173112"/>
        <dbReference type="EC" id="2.7.7.7"/>
    </reaction>
</comment>
<dbReference type="CDD" id="cd00009">
    <property type="entry name" value="AAA"/>
    <property type="match status" value="1"/>
</dbReference>
<dbReference type="InterPro" id="IPR012763">
    <property type="entry name" value="DNA_pol_III_sug/sutau_N"/>
</dbReference>
<dbReference type="GO" id="GO:0003887">
    <property type="term" value="F:DNA-directed DNA polymerase activity"/>
    <property type="evidence" value="ECO:0007669"/>
    <property type="project" value="UniProtKB-KW"/>
</dbReference>
<keyword evidence="5" id="KW-0235">DNA replication</keyword>
<dbReference type="InterPro" id="IPR003593">
    <property type="entry name" value="AAA+_ATPase"/>
</dbReference>
<evidence type="ECO:0000256" key="9">
    <source>
        <dbReference type="ARBA" id="ARBA00022840"/>
    </source>
</evidence>
<feature type="region of interest" description="Disordered" evidence="12">
    <location>
        <begin position="374"/>
        <end position="417"/>
    </location>
</feature>
<dbReference type="InterPro" id="IPR050238">
    <property type="entry name" value="DNA_Rep/Repair_Clamp_Loader"/>
</dbReference>
<dbReference type="FunFam" id="3.40.50.300:FF:000014">
    <property type="entry name" value="DNA polymerase III subunit gamma/tau"/>
    <property type="match status" value="1"/>
</dbReference>
<evidence type="ECO:0000256" key="12">
    <source>
        <dbReference type="SAM" id="MobiDB-lite"/>
    </source>
</evidence>
<sequence length="612" mass="66168">MAYQALYRTWRPQKFSDMIGQEVVTKTLKNAIMTGQTTHAYLFNGPRGTGKTSAAKIFAKAINCLNPINGEPDGVCAMCQAADNGTLGDIIELDAASNNGVDEIREIREDVNYAPTQAKYKVYIIDEVHMLSTGAFNALLKTLEEPPANVIFILATTEPQKIPATIISRTQRFDFKRIDAKAAYDRMTYILDQRGDTYDEAAIRVIANAADGGMRDALSILDQALSFGDGHVTLENALLVTGSVTQTLLGEYVQAVVQQDTKAALAKLSEVFSAGKDASRFVEDLISYARDLLLHTEAPELISIVPDDIFKALASETPATVWYRMIDTLNDTQQQLRYTNRPSIYLEVLTVKLSQPLPTTAPVTVERVSATQVVAEPKPQPQRPQAVTPAPAQSTTPAPVSEAPVSEPAGEPASMAPEVNETPVAQPAPVPSRVAPRVSDDQAAVFSVLSAATRGDLDRVVGVWADMVNMLPVPQQAMLNVARPIAASPEGLVVGFDFDVIKSNAMRNAELLNTMVTQIQNLTQAQHERQLVFVNADEWPKMRAAFVAQRKGTAQTTATQQQVETQTSTAVADDLASLTAMDVASEAEAGPAPVVAEAERLFGSDIVEEIDD</sequence>
<comment type="similarity">
    <text evidence="1">Belongs to the DnaX/STICHEL family.</text>
</comment>
<evidence type="ECO:0000256" key="8">
    <source>
        <dbReference type="ARBA" id="ARBA00022833"/>
    </source>
</evidence>
<dbReference type="Gene3D" id="3.40.50.300">
    <property type="entry name" value="P-loop containing nucleotide triphosphate hydrolases"/>
    <property type="match status" value="1"/>
</dbReference>
<dbReference type="InterPro" id="IPR045085">
    <property type="entry name" value="HLD_clamp_pol_III_gamma_tau"/>
</dbReference>
<dbReference type="NCBIfam" id="NF004046">
    <property type="entry name" value="PRK05563.1"/>
    <property type="match status" value="1"/>
</dbReference>
<dbReference type="PANTHER" id="PTHR11669:SF0">
    <property type="entry name" value="PROTEIN STICHEL-LIKE 2"/>
    <property type="match status" value="1"/>
</dbReference>
<dbReference type="InterPro" id="IPR022754">
    <property type="entry name" value="DNA_pol_III_gamma-3"/>
</dbReference>
<gene>
    <name evidence="14" type="primary">dnaX_1</name>
    <name evidence="14" type="ORF">QX99_02173</name>
</gene>
<keyword evidence="15" id="KW-1185">Reference proteome</keyword>
<evidence type="ECO:0000259" key="13">
    <source>
        <dbReference type="SMART" id="SM00382"/>
    </source>
</evidence>
<dbReference type="Gene3D" id="1.10.8.60">
    <property type="match status" value="1"/>
</dbReference>
<dbReference type="EMBL" id="JWHU01000042">
    <property type="protein sequence ID" value="KIU19141.1"/>
    <property type="molecule type" value="Genomic_DNA"/>
</dbReference>
<evidence type="ECO:0000256" key="5">
    <source>
        <dbReference type="ARBA" id="ARBA00022705"/>
    </source>
</evidence>
<comment type="caution">
    <text evidence="14">The sequence shown here is derived from an EMBL/GenBank/DDBJ whole genome shotgun (WGS) entry which is preliminary data.</text>
</comment>
<dbReference type="eggNOG" id="COG2812">
    <property type="taxonomic scope" value="Bacteria"/>
</dbReference>
<dbReference type="Pfam" id="PF12169">
    <property type="entry name" value="DNA_pol3_gamma3"/>
    <property type="match status" value="1"/>
</dbReference>
<evidence type="ECO:0000313" key="14">
    <source>
        <dbReference type="EMBL" id="KIU19141.1"/>
    </source>
</evidence>
<keyword evidence="8" id="KW-0862">Zinc</keyword>
<evidence type="ECO:0000256" key="7">
    <source>
        <dbReference type="ARBA" id="ARBA00022741"/>
    </source>
</evidence>
<keyword evidence="3 14" id="KW-0808">Transferase</keyword>
<dbReference type="InterPro" id="IPR008921">
    <property type="entry name" value="DNA_pol3_clamp-load_cplx_C"/>
</dbReference>
<dbReference type="STRING" id="137591.AO080_03615"/>
<evidence type="ECO:0000256" key="3">
    <source>
        <dbReference type="ARBA" id="ARBA00022679"/>
    </source>
</evidence>
<dbReference type="Proteomes" id="UP000032287">
    <property type="component" value="Unassembled WGS sequence"/>
</dbReference>
<dbReference type="PANTHER" id="PTHR11669">
    <property type="entry name" value="REPLICATION FACTOR C / DNA POLYMERASE III GAMMA-TAU SUBUNIT"/>
    <property type="match status" value="1"/>
</dbReference>
<dbReference type="InterPro" id="IPR001270">
    <property type="entry name" value="ClpA/B"/>
</dbReference>
<dbReference type="PATRIC" id="fig|137591.25.peg.2135"/>
<dbReference type="GO" id="GO:0009360">
    <property type="term" value="C:DNA polymerase III complex"/>
    <property type="evidence" value="ECO:0007669"/>
    <property type="project" value="InterPro"/>
</dbReference>
<evidence type="ECO:0000256" key="1">
    <source>
        <dbReference type="ARBA" id="ARBA00006360"/>
    </source>
</evidence>
<dbReference type="PRINTS" id="PR00300">
    <property type="entry name" value="CLPPROTEASEA"/>
</dbReference>
<dbReference type="NCBIfam" id="TIGR02397">
    <property type="entry name" value="dnaX_nterm"/>
    <property type="match status" value="1"/>
</dbReference>
<dbReference type="Pfam" id="PF22608">
    <property type="entry name" value="DNAX_ATPase_lid"/>
    <property type="match status" value="1"/>
</dbReference>
<feature type="domain" description="AAA+ ATPase" evidence="13">
    <location>
        <begin position="37"/>
        <end position="179"/>
    </location>
</feature>
<evidence type="ECO:0000256" key="6">
    <source>
        <dbReference type="ARBA" id="ARBA00022723"/>
    </source>
</evidence>
<name>A0A0D1LSS7_9LACO</name>
<dbReference type="SUPFAM" id="SSF48019">
    <property type="entry name" value="post-AAA+ oligomerization domain-like"/>
    <property type="match status" value="1"/>
</dbReference>
<dbReference type="SUPFAM" id="SSF52540">
    <property type="entry name" value="P-loop containing nucleoside triphosphate hydrolases"/>
    <property type="match status" value="1"/>
</dbReference>
<feature type="compositionally biased region" description="Low complexity" evidence="12">
    <location>
        <begin position="384"/>
        <end position="401"/>
    </location>
</feature>
<dbReference type="InterPro" id="IPR027417">
    <property type="entry name" value="P-loop_NTPase"/>
</dbReference>
<evidence type="ECO:0000256" key="4">
    <source>
        <dbReference type="ARBA" id="ARBA00022695"/>
    </source>
</evidence>
<protein>
    <recommendedName>
        <fullName evidence="2">DNA-directed DNA polymerase</fullName>
        <ecNumber evidence="2">2.7.7.7</ecNumber>
    </recommendedName>
</protein>
<dbReference type="AlphaFoldDB" id="A0A0D1LSS7"/>
<dbReference type="GO" id="GO:0005524">
    <property type="term" value="F:ATP binding"/>
    <property type="evidence" value="ECO:0007669"/>
    <property type="project" value="UniProtKB-KW"/>
</dbReference>
<dbReference type="GO" id="GO:0006261">
    <property type="term" value="P:DNA-templated DNA replication"/>
    <property type="evidence" value="ECO:0007669"/>
    <property type="project" value="TreeGrafter"/>
</dbReference>
<dbReference type="SMART" id="SM00382">
    <property type="entry name" value="AAA"/>
    <property type="match status" value="1"/>
</dbReference>
<dbReference type="EC" id="2.7.7.7" evidence="2"/>
<keyword evidence="6" id="KW-0479">Metal-binding</keyword>
<dbReference type="Gene3D" id="1.20.272.10">
    <property type="match status" value="1"/>
</dbReference>
<proteinExistence type="inferred from homology"/>
<keyword evidence="4 14" id="KW-0548">Nucleotidyltransferase</keyword>
<accession>A0A0D1LSS7</accession>
<reference evidence="14 15" key="1">
    <citation type="journal article" date="2015" name="Microbiology (Mosc.)">
        <title>Genomics of the Weissella cibaria species with an examination of its metabolic traits.</title>
        <authorList>
            <person name="Lynch K.M."/>
            <person name="Lucid A."/>
            <person name="Arendt E.K."/>
            <person name="Sleator R.D."/>
            <person name="Lucey B."/>
            <person name="Coffey A."/>
        </authorList>
    </citation>
    <scope>NUCLEOTIDE SEQUENCE [LARGE SCALE GENOMIC DNA]</scope>
    <source>
        <strain evidence="14 15">MG1</strain>
    </source>
</reference>
<keyword evidence="7" id="KW-0547">Nucleotide-binding</keyword>
<evidence type="ECO:0000256" key="10">
    <source>
        <dbReference type="ARBA" id="ARBA00022932"/>
    </source>
</evidence>
<dbReference type="Pfam" id="PF13177">
    <property type="entry name" value="DNA_pol3_delta2"/>
    <property type="match status" value="1"/>
</dbReference>
<dbReference type="GO" id="GO:0046872">
    <property type="term" value="F:metal ion binding"/>
    <property type="evidence" value="ECO:0007669"/>
    <property type="project" value="UniProtKB-KW"/>
</dbReference>
<keyword evidence="10" id="KW-0239">DNA-directed DNA polymerase</keyword>
<dbReference type="CDD" id="cd18137">
    <property type="entry name" value="HLD_clamp_pol_III_gamma_tau"/>
    <property type="match status" value="1"/>
</dbReference>
<dbReference type="RefSeq" id="WP_043712378.1">
    <property type="nucleotide sequence ID" value="NZ_JALOCT010000006.1"/>
</dbReference>